<organism evidence="1">
    <name type="scientific">Rhizophagus irregularis (strain DAOM 181602 / DAOM 197198 / MUCL 43194)</name>
    <name type="common">Arbuscular mycorrhizal fungus</name>
    <name type="synonym">Glomus intraradices</name>
    <dbReference type="NCBI Taxonomy" id="747089"/>
    <lineage>
        <taxon>Eukaryota</taxon>
        <taxon>Fungi</taxon>
        <taxon>Fungi incertae sedis</taxon>
        <taxon>Mucoromycota</taxon>
        <taxon>Glomeromycotina</taxon>
        <taxon>Glomeromycetes</taxon>
        <taxon>Glomerales</taxon>
        <taxon>Glomeraceae</taxon>
        <taxon>Rhizophagus</taxon>
    </lineage>
</organism>
<accession>U9TSN1</accession>
<evidence type="ECO:0000313" key="1">
    <source>
        <dbReference type="EMBL" id="ESA09338.1"/>
    </source>
</evidence>
<name>U9TSN1_RHIID</name>
<sequence>MEFESSLSHPYLSSKRRILYRGLILKLSLVTVIHMPSLETWIPPSPFIFCRDLTNEQ</sequence>
<reference evidence="1" key="1">
    <citation type="submission" date="2013-07" db="EMBL/GenBank/DDBJ databases">
        <title>The genome of an arbuscular mycorrhizal fungus provides insights into the evolution of the oldest plant symbiosis.</title>
        <authorList>
            <consortium name="DOE Joint Genome Institute"/>
            <person name="Tisserant E."/>
            <person name="Malbreil M."/>
            <person name="Kuo A."/>
            <person name="Kohler A."/>
            <person name="Symeonidi A."/>
            <person name="Balestrini R."/>
            <person name="Charron P."/>
            <person name="Duensing N."/>
            <person name="Frei-dit-Frey N."/>
            <person name="Gianinazzi-Pearson V."/>
            <person name="Gilbert B."/>
            <person name="Handa Y."/>
            <person name="Hijri M."/>
            <person name="Kaul R."/>
            <person name="Kawaguchi M."/>
            <person name="Krajinski F."/>
            <person name="Lammers P."/>
            <person name="Lapierre D."/>
            <person name="Masclaux F.G."/>
            <person name="Murat C."/>
            <person name="Morin E."/>
            <person name="Ndikumana S."/>
            <person name="Pagni M."/>
            <person name="Petitpierre D."/>
            <person name="Requena N."/>
            <person name="Rosikiewicz P."/>
            <person name="Riley R."/>
            <person name="Saito K."/>
            <person name="San Clemente H."/>
            <person name="Shapiro H."/>
            <person name="van Tuinen D."/>
            <person name="Becard G."/>
            <person name="Bonfante P."/>
            <person name="Paszkowski U."/>
            <person name="Shachar-Hill Y."/>
            <person name="Young J.P."/>
            <person name="Sanders I.R."/>
            <person name="Henrissat B."/>
            <person name="Rensing S.A."/>
            <person name="Grigoriev I.V."/>
            <person name="Corradi N."/>
            <person name="Roux C."/>
            <person name="Martin F."/>
        </authorList>
    </citation>
    <scope>NUCLEOTIDE SEQUENCE</scope>
    <source>
        <strain evidence="1">DAOM 197198</strain>
    </source>
</reference>
<dbReference type="HOGENOM" id="CLU_2997604_0_0_1"/>
<protein>
    <submittedName>
        <fullName evidence="1">Uncharacterized protein</fullName>
    </submittedName>
</protein>
<gene>
    <name evidence="1" type="ORF">GLOINDRAFT_30653</name>
</gene>
<dbReference type="EMBL" id="KI288210">
    <property type="protein sequence ID" value="ESA09338.1"/>
    <property type="molecule type" value="Genomic_DNA"/>
</dbReference>
<proteinExistence type="predicted"/>
<dbReference type="AlphaFoldDB" id="U9TSN1"/>